<keyword evidence="1" id="KW-0812">Transmembrane</keyword>
<dbReference type="RefSeq" id="WP_163179485.1">
    <property type="nucleotide sequence ID" value="NZ_JAAIWM010000002.1"/>
</dbReference>
<keyword evidence="1" id="KW-1133">Transmembrane helix</keyword>
<dbReference type="AlphaFoldDB" id="A0A6M0Q8D6"/>
<proteinExistence type="predicted"/>
<reference evidence="2 3" key="1">
    <citation type="submission" date="2020-02" db="EMBL/GenBank/DDBJ databases">
        <title>Bacillus aquiflavi sp. nov., isolated from yellow water of strong flavor Chinese baijiu in Yibin region of China.</title>
        <authorList>
            <person name="Xie J."/>
        </authorList>
    </citation>
    <scope>NUCLEOTIDE SEQUENCE [LARGE SCALE GENOMIC DNA]</scope>
    <source>
        <strain evidence="2 3">SA4</strain>
    </source>
</reference>
<dbReference type="Proteomes" id="UP000481043">
    <property type="component" value="Unassembled WGS sequence"/>
</dbReference>
<evidence type="ECO:0000256" key="1">
    <source>
        <dbReference type="SAM" id="Phobius"/>
    </source>
</evidence>
<evidence type="ECO:0000313" key="3">
    <source>
        <dbReference type="Proteomes" id="UP000481043"/>
    </source>
</evidence>
<keyword evidence="1" id="KW-0472">Membrane</keyword>
<protein>
    <submittedName>
        <fullName evidence="2">DUF2905 domain-containing protein</fullName>
    </submittedName>
</protein>
<dbReference type="EMBL" id="JAAIWM010000002">
    <property type="protein sequence ID" value="NEY71770.1"/>
    <property type="molecule type" value="Genomic_DNA"/>
</dbReference>
<dbReference type="Pfam" id="PF11146">
    <property type="entry name" value="DUF2905"/>
    <property type="match status" value="1"/>
</dbReference>
<dbReference type="InterPro" id="IPR021320">
    <property type="entry name" value="DUF2905"/>
</dbReference>
<keyword evidence="3" id="KW-1185">Reference proteome</keyword>
<organism evidence="2 3">
    <name type="scientific">Bacillus mesophilus</name>
    <dbReference type="NCBI Taxonomy" id="1808955"/>
    <lineage>
        <taxon>Bacteria</taxon>
        <taxon>Bacillati</taxon>
        <taxon>Bacillota</taxon>
        <taxon>Bacilli</taxon>
        <taxon>Bacillales</taxon>
        <taxon>Bacillaceae</taxon>
        <taxon>Bacillus</taxon>
    </lineage>
</organism>
<accession>A0A6M0Q8D6</accession>
<evidence type="ECO:0000313" key="2">
    <source>
        <dbReference type="EMBL" id="NEY71770.1"/>
    </source>
</evidence>
<dbReference type="PANTHER" id="PTHR36443">
    <property type="entry name" value="BSR5223 PROTEIN"/>
    <property type="match status" value="1"/>
</dbReference>
<name>A0A6M0Q8D6_9BACI</name>
<dbReference type="PANTHER" id="PTHR36443:SF1">
    <property type="entry name" value="BSR5223 PROTEIN"/>
    <property type="match status" value="1"/>
</dbReference>
<sequence length="63" mass="7141">MPKLLMIAGLVLLLVGMAWQFIGRLPGDFVFKKGNVTFYFPIVTSIIVSVVLSVIFYFIGRFR</sequence>
<gene>
    <name evidence="2" type="ORF">G4D63_08420</name>
</gene>
<feature type="transmembrane region" description="Helical" evidence="1">
    <location>
        <begin position="36"/>
        <end position="59"/>
    </location>
</feature>
<comment type="caution">
    <text evidence="2">The sequence shown here is derived from an EMBL/GenBank/DDBJ whole genome shotgun (WGS) entry which is preliminary data.</text>
</comment>